<comment type="caution">
    <text evidence="1">The sequence shown here is derived from an EMBL/GenBank/DDBJ whole genome shotgun (WGS) entry which is preliminary data.</text>
</comment>
<keyword evidence="2" id="KW-1185">Reference proteome</keyword>
<proteinExistence type="predicted"/>
<evidence type="ECO:0000313" key="2">
    <source>
        <dbReference type="Proteomes" id="UP001148662"/>
    </source>
</evidence>
<protein>
    <submittedName>
        <fullName evidence="1">Uncharacterized protein</fullName>
    </submittedName>
</protein>
<sequence length="328" mass="37281">MNTKRKVKGSRPVQLKHTKRSLFTLDTAVSSYDRTDPFTALNVLRRLISSLPTRLGGCQYKLTPDEHKLSMHLLAIVEPFVGHAHSRRSLTYQPTELLDEIVFHLDSKRDLLSLALSCKRMHSVIFPRHFEYRVVRAKVSSIGLWNHLIVNRALARNVRVLEIVDERCTEPLSLPSDVSTTDTDMESSDDELGMHVKQERYLVSALTKMTCLDAFVWSCNHSPMSIEQVWPTLLKSQSLRDIDISDNLVFAASGEPEEEETSTKPRKRQAVVSLLTVVLEVLAKRVKAPQRENGRAQSNETCVRFHQDAVSTNGIFYVEQLSQSRSKV</sequence>
<organism evidence="1 2">
    <name type="scientific">Phlebia brevispora</name>
    <dbReference type="NCBI Taxonomy" id="194682"/>
    <lineage>
        <taxon>Eukaryota</taxon>
        <taxon>Fungi</taxon>
        <taxon>Dikarya</taxon>
        <taxon>Basidiomycota</taxon>
        <taxon>Agaricomycotina</taxon>
        <taxon>Agaricomycetes</taxon>
        <taxon>Polyporales</taxon>
        <taxon>Meruliaceae</taxon>
        <taxon>Phlebia</taxon>
    </lineage>
</organism>
<name>A0ACC1SHZ6_9APHY</name>
<gene>
    <name evidence="1" type="ORF">NM688_g6267</name>
</gene>
<dbReference type="EMBL" id="JANHOG010001265">
    <property type="protein sequence ID" value="KAJ3540136.1"/>
    <property type="molecule type" value="Genomic_DNA"/>
</dbReference>
<evidence type="ECO:0000313" key="1">
    <source>
        <dbReference type="EMBL" id="KAJ3540136.1"/>
    </source>
</evidence>
<accession>A0ACC1SHZ6</accession>
<reference evidence="1" key="1">
    <citation type="submission" date="2022-07" db="EMBL/GenBank/DDBJ databases">
        <title>Genome Sequence of Phlebia brevispora.</title>
        <authorList>
            <person name="Buettner E."/>
        </authorList>
    </citation>
    <scope>NUCLEOTIDE SEQUENCE</scope>
    <source>
        <strain evidence="1">MPL23</strain>
    </source>
</reference>
<dbReference type="Proteomes" id="UP001148662">
    <property type="component" value="Unassembled WGS sequence"/>
</dbReference>